<feature type="transmembrane region" description="Helical" evidence="1">
    <location>
        <begin position="47"/>
        <end position="67"/>
    </location>
</feature>
<feature type="transmembrane region" description="Helical" evidence="1">
    <location>
        <begin position="150"/>
        <end position="173"/>
    </location>
</feature>
<dbReference type="PANTHER" id="PTHR12242">
    <property type="entry name" value="OS02G0130600 PROTEIN-RELATED"/>
    <property type="match status" value="1"/>
</dbReference>
<gene>
    <name evidence="2" type="ORF">B0T14DRAFT_139159</name>
</gene>
<dbReference type="PANTHER" id="PTHR12242:SF1">
    <property type="entry name" value="MYND-TYPE DOMAIN-CONTAINING PROTEIN"/>
    <property type="match status" value="1"/>
</dbReference>
<proteinExistence type="predicted"/>
<dbReference type="AlphaFoldDB" id="A0AA40C6P9"/>
<dbReference type="Proteomes" id="UP001175000">
    <property type="component" value="Unassembled WGS sequence"/>
</dbReference>
<keyword evidence="3" id="KW-1185">Reference proteome</keyword>
<keyword evidence="1" id="KW-1133">Transmembrane helix</keyword>
<dbReference type="GO" id="GO:0016020">
    <property type="term" value="C:membrane"/>
    <property type="evidence" value="ECO:0007669"/>
    <property type="project" value="TreeGrafter"/>
</dbReference>
<evidence type="ECO:0000313" key="2">
    <source>
        <dbReference type="EMBL" id="KAK0627576.1"/>
    </source>
</evidence>
<keyword evidence="1" id="KW-0812">Transmembrane</keyword>
<organism evidence="2 3">
    <name type="scientific">Immersiella caudata</name>
    <dbReference type="NCBI Taxonomy" id="314043"/>
    <lineage>
        <taxon>Eukaryota</taxon>
        <taxon>Fungi</taxon>
        <taxon>Dikarya</taxon>
        <taxon>Ascomycota</taxon>
        <taxon>Pezizomycotina</taxon>
        <taxon>Sordariomycetes</taxon>
        <taxon>Sordariomycetidae</taxon>
        <taxon>Sordariales</taxon>
        <taxon>Lasiosphaeriaceae</taxon>
        <taxon>Immersiella</taxon>
    </lineage>
</organism>
<dbReference type="EMBL" id="JAULSU010000002">
    <property type="protein sequence ID" value="KAK0627576.1"/>
    <property type="molecule type" value="Genomic_DNA"/>
</dbReference>
<sequence length="350" mass="39969">MSAPTSSTPLLQSNTLPLHSGSGEQDHPIFLRVCHSPWPFISQSSLVYVRAGIVAYLSALAVMLLHYKNKFEIHVLDDEDEEGEWNPWQVLFQFSTFAFVLLWLYHVIAFSWSFTHLYYPDCDESDDRWESKVLQKMSPPKQTPNSRKRFYFSLFYSVVHVVALMNATIYWTVLVPQGHGHFPKGDGEEELRASDAEEFFGNGWFQPFCLINLWGVTALLALIEILVLNSIKRQVPVPSHVFSIIFVLSCYLGWASFGHTLTGEYPFFWMDREAMGYTEIVAAYSAGFVGMGPTFFTLTYGLIGMRESVTKKEEPAQPQRFNPAQFAQDVVGQVAQNVREGFQRTAEQQR</sequence>
<feature type="transmembrane region" description="Helical" evidence="1">
    <location>
        <begin position="204"/>
        <end position="228"/>
    </location>
</feature>
<feature type="transmembrane region" description="Helical" evidence="1">
    <location>
        <begin position="240"/>
        <end position="261"/>
    </location>
</feature>
<evidence type="ECO:0000313" key="3">
    <source>
        <dbReference type="Proteomes" id="UP001175000"/>
    </source>
</evidence>
<reference evidence="2" key="1">
    <citation type="submission" date="2023-06" db="EMBL/GenBank/DDBJ databases">
        <title>Genome-scale phylogeny and comparative genomics of the fungal order Sordariales.</title>
        <authorList>
            <consortium name="Lawrence Berkeley National Laboratory"/>
            <person name="Hensen N."/>
            <person name="Bonometti L."/>
            <person name="Westerberg I."/>
            <person name="Brannstrom I.O."/>
            <person name="Guillou S."/>
            <person name="Cros-Aarteil S."/>
            <person name="Calhoun S."/>
            <person name="Haridas S."/>
            <person name="Kuo A."/>
            <person name="Mondo S."/>
            <person name="Pangilinan J."/>
            <person name="Riley R."/>
            <person name="Labutti K."/>
            <person name="Andreopoulos B."/>
            <person name="Lipzen A."/>
            <person name="Chen C."/>
            <person name="Yanf M."/>
            <person name="Daum C."/>
            <person name="Ng V."/>
            <person name="Clum A."/>
            <person name="Steindorff A."/>
            <person name="Ohm R."/>
            <person name="Martin F."/>
            <person name="Silar P."/>
            <person name="Natvig D."/>
            <person name="Lalanne C."/>
            <person name="Gautier V."/>
            <person name="Ament-Velasquez S.L."/>
            <person name="Kruys A."/>
            <person name="Hutchinson M.I."/>
            <person name="Powell A.J."/>
            <person name="Barry K."/>
            <person name="Miller A.N."/>
            <person name="Grigoriev I.V."/>
            <person name="Debuchy R."/>
            <person name="Gladieux P."/>
            <person name="Thoren M.H."/>
            <person name="Johannesson H."/>
        </authorList>
    </citation>
    <scope>NUCLEOTIDE SEQUENCE</scope>
    <source>
        <strain evidence="2">CBS 606.72</strain>
    </source>
</reference>
<name>A0AA40C6P9_9PEZI</name>
<comment type="caution">
    <text evidence="2">The sequence shown here is derived from an EMBL/GenBank/DDBJ whole genome shotgun (WGS) entry which is preliminary data.</text>
</comment>
<keyword evidence="1" id="KW-0472">Membrane</keyword>
<evidence type="ECO:0000256" key="1">
    <source>
        <dbReference type="SAM" id="Phobius"/>
    </source>
</evidence>
<accession>A0AA40C6P9</accession>
<protein>
    <submittedName>
        <fullName evidence="2">Uncharacterized protein</fullName>
    </submittedName>
</protein>
<feature type="transmembrane region" description="Helical" evidence="1">
    <location>
        <begin position="87"/>
        <end position="108"/>
    </location>
</feature>
<feature type="transmembrane region" description="Helical" evidence="1">
    <location>
        <begin position="281"/>
        <end position="303"/>
    </location>
</feature>